<evidence type="ECO:0000259" key="11">
    <source>
        <dbReference type="Pfam" id="PF20671"/>
    </source>
</evidence>
<dbReference type="InterPro" id="IPR007265">
    <property type="entry name" value="COG_su3"/>
</dbReference>
<dbReference type="GO" id="GO:0005801">
    <property type="term" value="C:cis-Golgi network"/>
    <property type="evidence" value="ECO:0007669"/>
    <property type="project" value="InterPro"/>
</dbReference>
<evidence type="ECO:0000256" key="9">
    <source>
        <dbReference type="SAM" id="MobiDB-lite"/>
    </source>
</evidence>
<dbReference type="KEGG" id="lel:PVL30_002999"/>
<keyword evidence="4" id="KW-0813">Transport</keyword>
<evidence type="ECO:0000256" key="8">
    <source>
        <dbReference type="ARBA" id="ARBA00031339"/>
    </source>
</evidence>
<dbReference type="OrthoDB" id="296793at2759"/>
<keyword evidence="13" id="KW-1185">Reference proteome</keyword>
<evidence type="ECO:0000256" key="5">
    <source>
        <dbReference type="ARBA" id="ARBA00022927"/>
    </source>
</evidence>
<evidence type="ECO:0000256" key="6">
    <source>
        <dbReference type="ARBA" id="ARBA00023034"/>
    </source>
</evidence>
<comment type="subcellular location">
    <subcellularLocation>
        <location evidence="1">Golgi apparatus membrane</location>
        <topology evidence="1">Peripheral membrane protein</topology>
    </subcellularLocation>
</comment>
<evidence type="ECO:0000256" key="1">
    <source>
        <dbReference type="ARBA" id="ARBA00004395"/>
    </source>
</evidence>
<accession>A5E1M3</accession>
<dbReference type="GO" id="GO:0032258">
    <property type="term" value="P:cytoplasm to vacuole targeting by the Cvt pathway"/>
    <property type="evidence" value="ECO:0007669"/>
    <property type="project" value="TreeGrafter"/>
</dbReference>
<feature type="domain" description="Conserved oligomeric Golgi complex subunit 3 C-terminal" evidence="11">
    <location>
        <begin position="298"/>
        <end position="645"/>
    </location>
</feature>
<dbReference type="InParanoid" id="A5E1M3"/>
<feature type="domain" description="Conserved oligomeric Golgi complex subunit 3 N-terminal" evidence="10">
    <location>
        <begin position="131"/>
        <end position="277"/>
    </location>
</feature>
<dbReference type="PANTHER" id="PTHR13302:SF8">
    <property type="entry name" value="CONSERVED OLIGOMERIC GOLGI COMPLEX SUBUNIT 3"/>
    <property type="match status" value="1"/>
</dbReference>
<dbReference type="FunCoup" id="A5E1M3">
    <property type="interactions" value="699"/>
</dbReference>
<dbReference type="GO" id="GO:0000139">
    <property type="term" value="C:Golgi membrane"/>
    <property type="evidence" value="ECO:0007669"/>
    <property type="project" value="UniProtKB-SubCell"/>
</dbReference>
<dbReference type="STRING" id="379508.A5E1M3"/>
<dbReference type="GeneID" id="5232535"/>
<dbReference type="VEuPathDB" id="FungiDB:LELG_03510"/>
<evidence type="ECO:0000256" key="7">
    <source>
        <dbReference type="ARBA" id="ARBA00023136"/>
    </source>
</evidence>
<reference evidence="12 13" key="1">
    <citation type="journal article" date="2009" name="Nature">
        <title>Evolution of pathogenicity and sexual reproduction in eight Candida genomes.</title>
        <authorList>
            <person name="Butler G."/>
            <person name="Rasmussen M.D."/>
            <person name="Lin M.F."/>
            <person name="Santos M.A."/>
            <person name="Sakthikumar S."/>
            <person name="Munro C.A."/>
            <person name="Rheinbay E."/>
            <person name="Grabherr M."/>
            <person name="Forche A."/>
            <person name="Reedy J.L."/>
            <person name="Agrafioti I."/>
            <person name="Arnaud M.B."/>
            <person name="Bates S."/>
            <person name="Brown A.J."/>
            <person name="Brunke S."/>
            <person name="Costanzo M.C."/>
            <person name="Fitzpatrick D.A."/>
            <person name="de Groot P.W."/>
            <person name="Harris D."/>
            <person name="Hoyer L.L."/>
            <person name="Hube B."/>
            <person name="Klis F.M."/>
            <person name="Kodira C."/>
            <person name="Lennard N."/>
            <person name="Logue M.E."/>
            <person name="Martin R."/>
            <person name="Neiman A.M."/>
            <person name="Nikolaou E."/>
            <person name="Quail M.A."/>
            <person name="Quinn J."/>
            <person name="Santos M.C."/>
            <person name="Schmitzberger F.F."/>
            <person name="Sherlock G."/>
            <person name="Shah P."/>
            <person name="Silverstein K.A."/>
            <person name="Skrzypek M.S."/>
            <person name="Soll D."/>
            <person name="Staggs R."/>
            <person name="Stansfield I."/>
            <person name="Stumpf M.P."/>
            <person name="Sudbery P.E."/>
            <person name="Srikantha T."/>
            <person name="Zeng Q."/>
            <person name="Berman J."/>
            <person name="Berriman M."/>
            <person name="Heitman J."/>
            <person name="Gow N.A."/>
            <person name="Lorenz M.C."/>
            <person name="Birren B.W."/>
            <person name="Kellis M."/>
            <person name="Cuomo C.A."/>
        </authorList>
    </citation>
    <scope>NUCLEOTIDE SEQUENCE [LARGE SCALE GENOMIC DNA]</scope>
    <source>
        <strain evidence="13">ATCC 11503 / BCRC 21390 / CBS 2605 / JCM 1781 / NBRC 1676 / NRRL YB-4239</strain>
    </source>
</reference>
<evidence type="ECO:0000256" key="4">
    <source>
        <dbReference type="ARBA" id="ARBA00022448"/>
    </source>
</evidence>
<organism evidence="12 13">
    <name type="scientific">Lodderomyces elongisporus (strain ATCC 11503 / CBS 2605 / JCM 1781 / NBRC 1676 / NRRL YB-4239)</name>
    <name type="common">Yeast</name>
    <name type="synonym">Saccharomyces elongisporus</name>
    <dbReference type="NCBI Taxonomy" id="379508"/>
    <lineage>
        <taxon>Eukaryota</taxon>
        <taxon>Fungi</taxon>
        <taxon>Dikarya</taxon>
        <taxon>Ascomycota</taxon>
        <taxon>Saccharomycotina</taxon>
        <taxon>Pichiomycetes</taxon>
        <taxon>Debaryomycetaceae</taxon>
        <taxon>Candida/Lodderomyces clade</taxon>
        <taxon>Lodderomyces</taxon>
    </lineage>
</organism>
<dbReference type="PANTHER" id="PTHR13302">
    <property type="entry name" value="CONSERVED OLIGOMERIC GOLGI COMPLEX COMPONENT 3"/>
    <property type="match status" value="1"/>
</dbReference>
<name>A5E1M3_LODEL</name>
<evidence type="ECO:0000313" key="13">
    <source>
        <dbReference type="Proteomes" id="UP000001996"/>
    </source>
</evidence>
<dbReference type="GO" id="GO:0017119">
    <property type="term" value="C:Golgi transport complex"/>
    <property type="evidence" value="ECO:0007669"/>
    <property type="project" value="TreeGrafter"/>
</dbReference>
<sequence>MVRARSKSVVLQIANDVPALSNGVNTIHEETEKLTPTTFRKSRSKSVCINDDWSYGDEATEDRAQTHAQKHSYTHTQTNFERKRADITLLDEEFTDQFWRDYLNSFNYDSVLKPDDIEYINDQHLDKVLGFQSNLRMNRARLDQFITQTDQLLVNVDDLFDKYRKIISESLDFDNAANELIQRQTQYEKKFENIHRYLQHFEHLDLITKNLSRSGSHLLTQKRQFFINDILINLDSSLDFIEKHENFQDSELYKSRFRQCMTRALTLIRNYLNNELRSISDSVERSLQDPKKTAGIELLLYNEFNNYLKFNQEPFNELIVELVKRCINHREYNGLLNDILQFYFQIRKKFQKVYIDKTSTINELYKSPQNKQTNLVQACQDQISYFKKIIEKEHSLFIKFFAVTSFDEETKTFVWDEFYSYLKVVMDPLYDVIRLLVLKESNIGTLCELTTLLQKYYEFEEADNGSIDAQSYFSFGGAGSSGHSSDLIKYGVLFQPLLDDTLNRLIFRVQKYLDNDLKNYKPKPLDLKIGNRKQQTHTKDTKKNQLNIDFDENLLPDVYLPLAKALSILSSIYELVNSFVFDDLAHYIVHTSIELLRDEYLRLAIAHMGRDEGQLAYLKNLIILRNHIANFDIHFYRNDYTIDFTSGISDVWHSLRNRQFEGKSVTGAFFSLAKKTVPKVINNMMDANQEIEMELNNAVTTYITQCSTEICKPLHDEPKPTKESITEFKDNLIIKIPNYYNQIRNIIDDPVVTKFLMENLSNLVLVAYEHFFNSLPPDYQSEGVEDLMEVDALYGFINDIIQHLYDEDENQQKAQQFNEDILQGLGLEDNGSGVDAEVDFKIPKDNELSPIVDVDHGIGQNENFILAEPNDEKSSTVEVSGKGVSPEAIDPLL</sequence>
<dbReference type="EMBL" id="CH981527">
    <property type="protein sequence ID" value="EDK45331.1"/>
    <property type="molecule type" value="Genomic_DNA"/>
</dbReference>
<gene>
    <name evidence="12" type="ORF">LELG_03510</name>
</gene>
<dbReference type="InterPro" id="IPR048685">
    <property type="entry name" value="COG3_C"/>
</dbReference>
<keyword evidence="5" id="KW-0653">Protein transport</keyword>
<dbReference type="GO" id="GO:0007030">
    <property type="term" value="P:Golgi organization"/>
    <property type="evidence" value="ECO:0007669"/>
    <property type="project" value="TreeGrafter"/>
</dbReference>
<keyword evidence="7" id="KW-0472">Membrane</keyword>
<keyword evidence="6" id="KW-0333">Golgi apparatus</keyword>
<evidence type="ECO:0000256" key="3">
    <source>
        <dbReference type="ARBA" id="ARBA00020976"/>
    </source>
</evidence>
<evidence type="ECO:0000256" key="2">
    <source>
        <dbReference type="ARBA" id="ARBA00009936"/>
    </source>
</evidence>
<dbReference type="GO" id="GO:0006891">
    <property type="term" value="P:intra-Golgi vesicle-mediated transport"/>
    <property type="evidence" value="ECO:0007669"/>
    <property type="project" value="TreeGrafter"/>
</dbReference>
<evidence type="ECO:0000313" key="12">
    <source>
        <dbReference type="EMBL" id="EDK45331.1"/>
    </source>
</evidence>
<dbReference type="AlphaFoldDB" id="A5E1M3"/>
<dbReference type="Pfam" id="PF04136">
    <property type="entry name" value="COG3_N"/>
    <property type="match status" value="1"/>
</dbReference>
<feature type="region of interest" description="Disordered" evidence="9">
    <location>
        <begin position="868"/>
        <end position="893"/>
    </location>
</feature>
<protein>
    <recommendedName>
        <fullName evidence="3">Conserved oligomeric Golgi complex subunit 3</fullName>
    </recommendedName>
    <alternativeName>
        <fullName evidence="8">Component of oligomeric Golgi complex 3</fullName>
    </alternativeName>
</protein>
<dbReference type="InterPro" id="IPR048320">
    <property type="entry name" value="COG3_N"/>
</dbReference>
<comment type="similarity">
    <text evidence="2">Belongs to the COG3 family.</text>
</comment>
<dbReference type="eggNOG" id="KOG2604">
    <property type="taxonomic scope" value="Eukaryota"/>
</dbReference>
<dbReference type="HOGENOM" id="CLU_011639_2_0_1"/>
<dbReference type="Proteomes" id="UP000001996">
    <property type="component" value="Unassembled WGS sequence"/>
</dbReference>
<dbReference type="Pfam" id="PF20671">
    <property type="entry name" value="COG3_C"/>
    <property type="match status" value="1"/>
</dbReference>
<proteinExistence type="inferred from homology"/>
<dbReference type="OMA" id="LEEHMQY"/>
<dbReference type="GO" id="GO:0006914">
    <property type="term" value="P:autophagy"/>
    <property type="evidence" value="ECO:0007669"/>
    <property type="project" value="TreeGrafter"/>
</dbReference>
<evidence type="ECO:0000259" key="10">
    <source>
        <dbReference type="Pfam" id="PF04136"/>
    </source>
</evidence>